<evidence type="ECO:0000313" key="1">
    <source>
        <dbReference type="EMBL" id="JAD42888.1"/>
    </source>
</evidence>
<name>A0A0A8ZYT1_ARUDO</name>
<reference evidence="1" key="2">
    <citation type="journal article" date="2015" name="Data Brief">
        <title>Shoot transcriptome of the giant reed, Arundo donax.</title>
        <authorList>
            <person name="Barrero R.A."/>
            <person name="Guerrero F.D."/>
            <person name="Moolhuijzen P."/>
            <person name="Goolsby J.A."/>
            <person name="Tidwell J."/>
            <person name="Bellgard S.E."/>
            <person name="Bellgard M.I."/>
        </authorList>
    </citation>
    <scope>NUCLEOTIDE SEQUENCE</scope>
    <source>
        <tissue evidence="1">Shoot tissue taken approximately 20 cm above the soil surface</tissue>
    </source>
</reference>
<proteinExistence type="predicted"/>
<organism evidence="1">
    <name type="scientific">Arundo donax</name>
    <name type="common">Giant reed</name>
    <name type="synonym">Donax arundinaceus</name>
    <dbReference type="NCBI Taxonomy" id="35708"/>
    <lineage>
        <taxon>Eukaryota</taxon>
        <taxon>Viridiplantae</taxon>
        <taxon>Streptophyta</taxon>
        <taxon>Embryophyta</taxon>
        <taxon>Tracheophyta</taxon>
        <taxon>Spermatophyta</taxon>
        <taxon>Magnoliopsida</taxon>
        <taxon>Liliopsida</taxon>
        <taxon>Poales</taxon>
        <taxon>Poaceae</taxon>
        <taxon>PACMAD clade</taxon>
        <taxon>Arundinoideae</taxon>
        <taxon>Arundineae</taxon>
        <taxon>Arundo</taxon>
    </lineage>
</organism>
<sequence length="27" mass="2740">MCSLPATGTAFATLSRSATAAALNWRA</sequence>
<dbReference type="EMBL" id="GBRH01255007">
    <property type="protein sequence ID" value="JAD42888.1"/>
    <property type="molecule type" value="Transcribed_RNA"/>
</dbReference>
<dbReference type="AlphaFoldDB" id="A0A0A8ZYT1"/>
<reference evidence="1" key="1">
    <citation type="submission" date="2014-09" db="EMBL/GenBank/DDBJ databases">
        <authorList>
            <person name="Magalhaes I.L.F."/>
            <person name="Oliveira U."/>
            <person name="Santos F.R."/>
            <person name="Vidigal T.H.D.A."/>
            <person name="Brescovit A.D."/>
            <person name="Santos A.J."/>
        </authorList>
    </citation>
    <scope>NUCLEOTIDE SEQUENCE</scope>
    <source>
        <tissue evidence="1">Shoot tissue taken approximately 20 cm above the soil surface</tissue>
    </source>
</reference>
<accession>A0A0A8ZYT1</accession>
<protein>
    <submittedName>
        <fullName evidence="1">Uncharacterized protein</fullName>
    </submittedName>
</protein>